<keyword evidence="1" id="KW-0812">Transmembrane</keyword>
<feature type="transmembrane region" description="Helical" evidence="1">
    <location>
        <begin position="127"/>
        <end position="150"/>
    </location>
</feature>
<dbReference type="RefSeq" id="WP_274353204.1">
    <property type="nucleotide sequence ID" value="NZ_JAQZSM010000016.1"/>
</dbReference>
<gene>
    <name evidence="2" type="ORF">PUT78_15635</name>
</gene>
<sequence>MSLTLNIARSYRDPAQVVRGLLGQGVREPQVLFFNLLSCGLIFVAQWPRLSRDATLDPSVTFEQRMGGALFAVMFLLPLILYALAWALQGGLRLARMPVPGLWARLALFWALLAVTPLMLVQGGLSALLGPVGAVQAFGFVVAGAFIYILGFGVRAAIRLVQDGHGTPR</sequence>
<proteinExistence type="predicted"/>
<feature type="transmembrane region" description="Helical" evidence="1">
    <location>
        <begin position="102"/>
        <end position="121"/>
    </location>
</feature>
<dbReference type="Proteomes" id="UP001431784">
    <property type="component" value="Unassembled WGS sequence"/>
</dbReference>
<keyword evidence="1" id="KW-1133">Transmembrane helix</keyword>
<evidence type="ECO:0000313" key="2">
    <source>
        <dbReference type="EMBL" id="MDD7972531.1"/>
    </source>
</evidence>
<comment type="caution">
    <text evidence="2">The sequence shown here is derived from an EMBL/GenBank/DDBJ whole genome shotgun (WGS) entry which is preliminary data.</text>
</comment>
<feature type="transmembrane region" description="Helical" evidence="1">
    <location>
        <begin position="68"/>
        <end position="90"/>
    </location>
</feature>
<organism evidence="2 3">
    <name type="scientific">Roseinatronobacter alkalisoli</name>
    <dbReference type="NCBI Taxonomy" id="3028235"/>
    <lineage>
        <taxon>Bacteria</taxon>
        <taxon>Pseudomonadati</taxon>
        <taxon>Pseudomonadota</taxon>
        <taxon>Alphaproteobacteria</taxon>
        <taxon>Rhodobacterales</taxon>
        <taxon>Paracoccaceae</taxon>
        <taxon>Roseinatronobacter</taxon>
    </lineage>
</organism>
<dbReference type="EMBL" id="JAQZSM010000016">
    <property type="protein sequence ID" value="MDD7972531.1"/>
    <property type="molecule type" value="Genomic_DNA"/>
</dbReference>
<feature type="transmembrane region" description="Helical" evidence="1">
    <location>
        <begin position="31"/>
        <end position="48"/>
    </location>
</feature>
<evidence type="ECO:0000313" key="3">
    <source>
        <dbReference type="Proteomes" id="UP001431784"/>
    </source>
</evidence>
<evidence type="ECO:0000256" key="1">
    <source>
        <dbReference type="SAM" id="Phobius"/>
    </source>
</evidence>
<reference evidence="2" key="1">
    <citation type="submission" date="2023-02" db="EMBL/GenBank/DDBJ databases">
        <title>Description of Roseinatronobacter alkalisoli sp. nov., an alkaliphilic bacerium isolated from soda soil.</title>
        <authorList>
            <person name="Wei W."/>
        </authorList>
    </citation>
    <scope>NUCLEOTIDE SEQUENCE</scope>
    <source>
        <strain evidence="2">HJB301</strain>
    </source>
</reference>
<keyword evidence="1" id="KW-0472">Membrane</keyword>
<keyword evidence="3" id="KW-1185">Reference proteome</keyword>
<name>A0ABT5TC06_9RHOB</name>
<accession>A0ABT5TC06</accession>
<protein>
    <submittedName>
        <fullName evidence="2">YIP1 family protein</fullName>
    </submittedName>
</protein>